<proteinExistence type="predicted"/>
<reference evidence="3" key="2">
    <citation type="submission" date="2021-01" db="EMBL/GenBank/DDBJ databases">
        <authorList>
            <person name="Hahn C.R."/>
            <person name="Youssef N.H."/>
            <person name="Elshahed M."/>
        </authorList>
    </citation>
    <scope>NUCLEOTIDE SEQUENCE</scope>
    <source>
        <strain evidence="3">Zod_Metabat.24</strain>
    </source>
</reference>
<evidence type="ECO:0000256" key="1">
    <source>
        <dbReference type="ARBA" id="ARBA00023239"/>
    </source>
</evidence>
<sequence>MKREFKGRVILQGNVTGEAIVTREGFNTLASYIKSAIKRSKRAICSDQNNIDLYKKDLTDKIICLPKTIGSTMGGLVIMTASELNLSPKAFLFSENIDSLACSGVILTDIWLNKRIVTVDCLGDDFINYVKNGMSLEIKSDGTTVVN</sequence>
<protein>
    <submittedName>
        <fullName evidence="3">DUF126 domain-containing protein</fullName>
    </submittedName>
</protein>
<reference evidence="3" key="1">
    <citation type="journal article" date="2021" name="Environ. Microbiol.">
        <title>Genomic characterization of three novel Desulfobacterota classes expand the metabolic and phylogenetic diversity of the phylum.</title>
        <authorList>
            <person name="Murphy C.L."/>
            <person name="Biggerstaff J."/>
            <person name="Eichhorn A."/>
            <person name="Ewing E."/>
            <person name="Shahan R."/>
            <person name="Soriano D."/>
            <person name="Stewart S."/>
            <person name="VanMol K."/>
            <person name="Walker R."/>
            <person name="Walters P."/>
            <person name="Elshahed M.S."/>
            <person name="Youssef N.H."/>
        </authorList>
    </citation>
    <scope>NUCLEOTIDE SEQUENCE</scope>
    <source>
        <strain evidence="3">Zod_Metabat.24</strain>
    </source>
</reference>
<dbReference type="Proteomes" id="UP000809273">
    <property type="component" value="Unassembled WGS sequence"/>
</dbReference>
<name>A0A9D8KDU8_9DELT</name>
<dbReference type="EMBL" id="JAFGIX010000019">
    <property type="protein sequence ID" value="MBN1572323.1"/>
    <property type="molecule type" value="Genomic_DNA"/>
</dbReference>
<dbReference type="GO" id="GO:0016829">
    <property type="term" value="F:lyase activity"/>
    <property type="evidence" value="ECO:0007669"/>
    <property type="project" value="UniProtKB-KW"/>
</dbReference>
<comment type="caution">
    <text evidence="3">The sequence shown here is derived from an EMBL/GenBank/DDBJ whole genome shotgun (WGS) entry which is preliminary data.</text>
</comment>
<gene>
    <name evidence="3" type="ORF">JW984_03910</name>
</gene>
<feature type="domain" description="Phosphomevalonate dehydratase small subunit-like" evidence="2">
    <location>
        <begin position="48"/>
        <end position="110"/>
    </location>
</feature>
<keyword evidence="1" id="KW-0456">Lyase</keyword>
<dbReference type="Pfam" id="PF01989">
    <property type="entry name" value="AcnX_swivel_put"/>
    <property type="match status" value="1"/>
</dbReference>
<evidence type="ECO:0000313" key="4">
    <source>
        <dbReference type="Proteomes" id="UP000809273"/>
    </source>
</evidence>
<evidence type="ECO:0000259" key="2">
    <source>
        <dbReference type="Pfam" id="PF01989"/>
    </source>
</evidence>
<organism evidence="3 4">
    <name type="scientific">Candidatus Zymogenus saltonus</name>
    <dbReference type="NCBI Taxonomy" id="2844893"/>
    <lineage>
        <taxon>Bacteria</taxon>
        <taxon>Deltaproteobacteria</taxon>
        <taxon>Candidatus Zymogenia</taxon>
        <taxon>Candidatus Zymogeniales</taxon>
        <taxon>Candidatus Zymogenaceae</taxon>
        <taxon>Candidatus Zymogenus</taxon>
    </lineage>
</organism>
<dbReference type="SUPFAM" id="SSF52016">
    <property type="entry name" value="LeuD/IlvD-like"/>
    <property type="match status" value="1"/>
</dbReference>
<dbReference type="AlphaFoldDB" id="A0A9D8KDU8"/>
<dbReference type="Gene3D" id="3.50.30.10">
    <property type="entry name" value="Phosphohistidine domain"/>
    <property type="match status" value="1"/>
</dbReference>
<evidence type="ECO:0000313" key="3">
    <source>
        <dbReference type="EMBL" id="MBN1572323.1"/>
    </source>
</evidence>
<accession>A0A9D8KDU8</accession>
<dbReference type="InterPro" id="IPR002840">
    <property type="entry name" value="PMDh-S-like_dom"/>
</dbReference>